<feature type="transmembrane region" description="Helical" evidence="6">
    <location>
        <begin position="450"/>
        <end position="472"/>
    </location>
</feature>
<sequence>MKNSSNNSSASKKSVVVNVDVNDDFIDSESCKFNIDLDSPNFILPSTPSSVNTDEGDLTFVKSYGALDQPCFIDGILTDQPQNSVHPHDNYKVAQQIGHRHNSQPSKFHQNGFYDEDLHLHQPHQSSVVPYSVASETGKRAYVNVGFQMADEERSSNNLAKHNSDKSSHGQILPSRDPVRWVDLETRYGKVPFKRQMSTTVYLTRNAGSCCSHNTLLNLFASLFPIFSWLRSYDVKSDLVNDIFAGITAAALHLPQGMAYGLLAGVAPINGLYVSFFPVIIYAIMGTSRHASVGTFAIASIMTRNAMNKLGVPPGTISVGNRTINHDYIDHFPPYTSLEVATALCFVAGIIRLVMGCLRLGIISVLLSDQSVSAFSTGAAIHVATSQIADLFGWKSPRTVSGPFKLVHIWIDLFNAASTTNWVTTSLSITVVIILVVYKELIDEPLKRKFHLPVSVPVDLLILISSTALSYFTQMNLNYGVRIMGNIPKGLPSITTPNLDLSVKLLPDGFAVAMVTYAIGLSLGKIFAKKHRYQIRPSQELLALGAADLVSSFFACYPCSASLSRTPVQENAGARTQLTALISSAIMLLILLFLGPLFFYLPKCVLSCIILVALKNMLLQIGDIKQIFSVSRLEGICYLITFLSTVLLDVDLGLIVGVLVAILMALIRFMAPNVSLLGQLPNTEIYVEKNYFQQAVELDGIKIFRFSSALFFLNTETFRENLFKFCFDCTYFELMEADDATRKFILGKTKAVIIDCSTISYVDSPGVEMILEIFNGLRDIRVRCYLASCPAIVLSMLERTRFTERITAKRSPIFPTTHDAVIAESLSAPL</sequence>
<reference evidence="9" key="1">
    <citation type="submission" date="2011-08" db="EMBL/GenBank/DDBJ databases">
        <authorList>
            <person name="Rombauts S."/>
        </authorList>
    </citation>
    <scope>NUCLEOTIDE SEQUENCE</scope>
    <source>
        <strain evidence="9">London</strain>
    </source>
</reference>
<accession>T1KQ77</accession>
<evidence type="ECO:0000256" key="2">
    <source>
        <dbReference type="ARBA" id="ARBA00022692"/>
    </source>
</evidence>
<dbReference type="EMBL" id="CAEY01000349">
    <property type="status" value="NOT_ANNOTATED_CDS"/>
    <property type="molecule type" value="Genomic_DNA"/>
</dbReference>
<evidence type="ECO:0000256" key="1">
    <source>
        <dbReference type="ARBA" id="ARBA00004141"/>
    </source>
</evidence>
<dbReference type="GO" id="GO:0055085">
    <property type="term" value="P:transmembrane transport"/>
    <property type="evidence" value="ECO:0007669"/>
    <property type="project" value="InterPro"/>
</dbReference>
<dbReference type="eggNOG" id="KOG0236">
    <property type="taxonomic scope" value="Eukaryota"/>
</dbReference>
<feature type="transmembrane region" description="Helical" evidence="6">
    <location>
        <begin position="340"/>
        <end position="362"/>
    </location>
</feature>
<reference evidence="8" key="2">
    <citation type="submission" date="2015-06" db="UniProtKB">
        <authorList>
            <consortium name="EnsemblMetazoa"/>
        </authorList>
    </citation>
    <scope>IDENTIFICATION</scope>
</reference>
<dbReference type="OrthoDB" id="7365796at2759"/>
<feature type="transmembrane region" description="Helical" evidence="6">
    <location>
        <begin position="262"/>
        <end position="285"/>
    </location>
</feature>
<dbReference type="NCBIfam" id="TIGR00815">
    <property type="entry name" value="sulP"/>
    <property type="match status" value="1"/>
</dbReference>
<dbReference type="SUPFAM" id="SSF52091">
    <property type="entry name" value="SpoIIaa-like"/>
    <property type="match status" value="1"/>
</dbReference>
<dbReference type="STRING" id="32264.T1KQ77"/>
<evidence type="ECO:0000313" key="9">
    <source>
        <dbReference type="Proteomes" id="UP000015104"/>
    </source>
</evidence>
<dbReference type="Proteomes" id="UP000015104">
    <property type="component" value="Unassembled WGS sequence"/>
</dbReference>
<dbReference type="PROSITE" id="PS50801">
    <property type="entry name" value="STAS"/>
    <property type="match status" value="1"/>
</dbReference>
<evidence type="ECO:0000256" key="3">
    <source>
        <dbReference type="ARBA" id="ARBA00022989"/>
    </source>
</evidence>
<evidence type="ECO:0000256" key="5">
    <source>
        <dbReference type="SAM" id="MobiDB-lite"/>
    </source>
</evidence>
<protein>
    <recommendedName>
        <fullName evidence="7">STAS domain-containing protein</fullName>
    </recommendedName>
</protein>
<dbReference type="InterPro" id="IPR036513">
    <property type="entry name" value="STAS_dom_sf"/>
</dbReference>
<organism evidence="8 9">
    <name type="scientific">Tetranychus urticae</name>
    <name type="common">Two-spotted spider mite</name>
    <dbReference type="NCBI Taxonomy" id="32264"/>
    <lineage>
        <taxon>Eukaryota</taxon>
        <taxon>Metazoa</taxon>
        <taxon>Ecdysozoa</taxon>
        <taxon>Arthropoda</taxon>
        <taxon>Chelicerata</taxon>
        <taxon>Arachnida</taxon>
        <taxon>Acari</taxon>
        <taxon>Acariformes</taxon>
        <taxon>Trombidiformes</taxon>
        <taxon>Prostigmata</taxon>
        <taxon>Eleutherengona</taxon>
        <taxon>Raphignathae</taxon>
        <taxon>Tetranychoidea</taxon>
        <taxon>Tetranychidae</taxon>
        <taxon>Tetranychus</taxon>
    </lineage>
</organism>
<keyword evidence="3 6" id="KW-1133">Transmembrane helix</keyword>
<proteinExistence type="predicted"/>
<dbReference type="InterPro" id="IPR001902">
    <property type="entry name" value="SLC26A/SulP_fam"/>
</dbReference>
<evidence type="ECO:0000256" key="4">
    <source>
        <dbReference type="ARBA" id="ARBA00023136"/>
    </source>
</evidence>
<dbReference type="EnsemblMetazoa" id="tetur17g03150.1">
    <property type="protein sequence ID" value="tetur17g03150.1"/>
    <property type="gene ID" value="tetur17g03150"/>
</dbReference>
<keyword evidence="2 6" id="KW-0812">Transmembrane</keyword>
<comment type="subcellular location">
    <subcellularLocation>
        <location evidence="1">Membrane</location>
        <topology evidence="1">Multi-pass membrane protein</topology>
    </subcellularLocation>
</comment>
<dbReference type="AlphaFoldDB" id="T1KQ77"/>
<keyword evidence="9" id="KW-1185">Reference proteome</keyword>
<dbReference type="Pfam" id="PF00916">
    <property type="entry name" value="Sulfate_transp"/>
    <property type="match status" value="1"/>
</dbReference>
<dbReference type="InterPro" id="IPR011547">
    <property type="entry name" value="SLC26A/SulP_dom"/>
</dbReference>
<name>T1KQ77_TETUR</name>
<dbReference type="HOGENOM" id="CLU_003182_9_2_1"/>
<feature type="transmembrane region" description="Helical" evidence="6">
    <location>
        <begin position="578"/>
        <end position="594"/>
    </location>
</feature>
<evidence type="ECO:0000313" key="8">
    <source>
        <dbReference type="EnsemblMetazoa" id="tetur17g03150.1"/>
    </source>
</evidence>
<keyword evidence="4 6" id="KW-0472">Membrane</keyword>
<dbReference type="OMA" id="KFMMALQ"/>
<dbReference type="Gene3D" id="3.30.750.24">
    <property type="entry name" value="STAS domain"/>
    <property type="match status" value="1"/>
</dbReference>
<dbReference type="PANTHER" id="PTHR11814">
    <property type="entry name" value="SULFATE TRANSPORTER"/>
    <property type="match status" value="1"/>
</dbReference>
<feature type="domain" description="STAS" evidence="7">
    <location>
        <begin position="691"/>
        <end position="824"/>
    </location>
</feature>
<gene>
    <name evidence="8" type="primary">107366204</name>
</gene>
<dbReference type="KEGG" id="tut:107366204"/>
<evidence type="ECO:0000256" key="6">
    <source>
        <dbReference type="SAM" id="Phobius"/>
    </source>
</evidence>
<dbReference type="Pfam" id="PF01740">
    <property type="entry name" value="STAS"/>
    <property type="match status" value="1"/>
</dbReference>
<feature type="transmembrane region" description="Helical" evidence="6">
    <location>
        <begin position="630"/>
        <end position="648"/>
    </location>
</feature>
<evidence type="ECO:0000259" key="7">
    <source>
        <dbReference type="PROSITE" id="PS50801"/>
    </source>
</evidence>
<dbReference type="InterPro" id="IPR002645">
    <property type="entry name" value="STAS_dom"/>
</dbReference>
<dbReference type="GO" id="GO:0016020">
    <property type="term" value="C:membrane"/>
    <property type="evidence" value="ECO:0007669"/>
    <property type="project" value="UniProtKB-SubCell"/>
</dbReference>
<feature type="region of interest" description="Disordered" evidence="5">
    <location>
        <begin position="153"/>
        <end position="172"/>
    </location>
</feature>
<feature type="transmembrane region" description="Helical" evidence="6">
    <location>
        <begin position="509"/>
        <end position="528"/>
    </location>
</feature>
<feature type="transmembrane region" description="Helical" evidence="6">
    <location>
        <begin position="414"/>
        <end position="438"/>
    </location>
</feature>
<dbReference type="CDD" id="cd07042">
    <property type="entry name" value="STAS_SulP_like_sulfate_transporter"/>
    <property type="match status" value="1"/>
</dbReference>